<name>A0A2R6AWY3_9ARCH</name>
<organism evidence="1 2">
    <name type="scientific">Candidatus Marsarchaeota G2 archaeon ECH_B_SAG-M15</name>
    <dbReference type="NCBI Taxonomy" id="1978162"/>
    <lineage>
        <taxon>Archaea</taxon>
        <taxon>Candidatus Marsarchaeota</taxon>
        <taxon>Candidatus Marsarchaeota group 2</taxon>
    </lineage>
</organism>
<dbReference type="Proteomes" id="UP000240490">
    <property type="component" value="Unassembled WGS sequence"/>
</dbReference>
<reference evidence="1 2" key="1">
    <citation type="submission" date="2017-04" db="EMBL/GenBank/DDBJ databases">
        <title>Novel microbial lineages endemic to geothermal iron-oxide mats fill important gaps in the evolutionary history of Archaea.</title>
        <authorList>
            <person name="Jay Z.J."/>
            <person name="Beam J.P."/>
            <person name="Dlakic M."/>
            <person name="Rusch D.B."/>
            <person name="Kozubal M.A."/>
            <person name="Inskeep W.P."/>
        </authorList>
    </citation>
    <scope>NUCLEOTIDE SEQUENCE [LARGE SCALE GENOMIC DNA]</scope>
    <source>
        <strain evidence="1">ECH_B_SAG-M15</strain>
    </source>
</reference>
<sequence>MDYEQEFEYLKASTLTLITESMNQANNTQFNVVVNGQKVIQEIGSLRPDRLRGLMGKPSVTLGAVDGSCSVDVFGDTVFISVAAASLIYEMVSSDTVWIEKWPEQGVKYSFILPVLAHQAGAESSDSSLYFANLASNLMKLLEFLTLADTMSIADIVLSDGSLSMDYKTSVNASINERLYKKTRLNGLKTGWGELDEYDLLINLYRGLDLLVARPPNPFALIFSAERNGGTVVLDGVDGNCVRQLQAFAAAYPDKIQLSTRTLTLSQEAMKSWDRLTETLALVRQNIALNRASHPLVLLDRPLGLDDIDLLRAYAFTDLLLKAKHLGKLLISVAKDSTSTSLQELIFGGTSPTKRGFILPDKLALEVYSALREPTLINEPWSTIEYDPLSESNPTSNELPMQGVFSRFYVQLMVTEGVRSDVVVCERLKRRAVGVFPPYYEMDDPDREYTLGLLLALSQPTCSIPEALGHIYPLFEVDKYVKHIVSGLGSIVKGYQKLLITDPAYREYLSIIKPFRQKRSEFERGRRSWAQTR</sequence>
<dbReference type="AlphaFoldDB" id="A0A2R6AWY3"/>
<dbReference type="EMBL" id="NEXJ01000068">
    <property type="protein sequence ID" value="PSN90823.1"/>
    <property type="molecule type" value="Genomic_DNA"/>
</dbReference>
<proteinExistence type="predicted"/>
<evidence type="ECO:0008006" key="3">
    <source>
        <dbReference type="Google" id="ProtNLM"/>
    </source>
</evidence>
<comment type="caution">
    <text evidence="1">The sequence shown here is derived from an EMBL/GenBank/DDBJ whole genome shotgun (WGS) entry which is preliminary data.</text>
</comment>
<gene>
    <name evidence="1" type="ORF">B9Q08_03945</name>
</gene>
<evidence type="ECO:0000313" key="1">
    <source>
        <dbReference type="EMBL" id="PSN90823.1"/>
    </source>
</evidence>
<protein>
    <recommendedName>
        <fullName evidence="3">NurA domain-containing protein</fullName>
    </recommendedName>
</protein>
<evidence type="ECO:0000313" key="2">
    <source>
        <dbReference type="Proteomes" id="UP000240490"/>
    </source>
</evidence>
<accession>A0A2R6AWY3</accession>